<keyword evidence="1 3" id="KW-0547">Nucleotide-binding</keyword>
<comment type="caution">
    <text evidence="5">The sequence shown here is derived from an EMBL/GenBank/DDBJ whole genome shotgun (WGS) entry which is preliminary data.</text>
</comment>
<gene>
    <name evidence="5" type="ORF">ACFOYW_18415</name>
</gene>
<dbReference type="PROSITE" id="PS50901">
    <property type="entry name" value="FTSK"/>
    <property type="match status" value="1"/>
</dbReference>
<name>A0ABV8QAH1_9MICO</name>
<dbReference type="InterPro" id="IPR050206">
    <property type="entry name" value="FtsK/SpoIIIE/SftA"/>
</dbReference>
<feature type="domain" description="FtsK" evidence="4">
    <location>
        <begin position="161"/>
        <end position="365"/>
    </location>
</feature>
<evidence type="ECO:0000313" key="6">
    <source>
        <dbReference type="Proteomes" id="UP001595900"/>
    </source>
</evidence>
<evidence type="ECO:0000256" key="1">
    <source>
        <dbReference type="ARBA" id="ARBA00022741"/>
    </source>
</evidence>
<dbReference type="RefSeq" id="WP_390232621.1">
    <property type="nucleotide sequence ID" value="NZ_JBHSCN010000023.1"/>
</dbReference>
<evidence type="ECO:0000256" key="2">
    <source>
        <dbReference type="ARBA" id="ARBA00022840"/>
    </source>
</evidence>
<keyword evidence="6" id="KW-1185">Reference proteome</keyword>
<organism evidence="5 6">
    <name type="scientific">Gryllotalpicola reticulitermitis</name>
    <dbReference type="NCBI Taxonomy" id="1184153"/>
    <lineage>
        <taxon>Bacteria</taxon>
        <taxon>Bacillati</taxon>
        <taxon>Actinomycetota</taxon>
        <taxon>Actinomycetes</taxon>
        <taxon>Micrococcales</taxon>
        <taxon>Microbacteriaceae</taxon>
        <taxon>Gryllotalpicola</taxon>
    </lineage>
</organism>
<evidence type="ECO:0000313" key="5">
    <source>
        <dbReference type="EMBL" id="MFC4245347.1"/>
    </source>
</evidence>
<dbReference type="Gene3D" id="3.40.50.300">
    <property type="entry name" value="P-loop containing nucleotide triphosphate hydrolases"/>
    <property type="match status" value="1"/>
</dbReference>
<dbReference type="SMART" id="SM00382">
    <property type="entry name" value="AAA"/>
    <property type="match status" value="1"/>
</dbReference>
<dbReference type="EMBL" id="JBHSCN010000023">
    <property type="protein sequence ID" value="MFC4245347.1"/>
    <property type="molecule type" value="Genomic_DNA"/>
</dbReference>
<protein>
    <submittedName>
        <fullName evidence="5">FtsK/SpoIIIE domain-containing protein</fullName>
    </submittedName>
</protein>
<proteinExistence type="predicted"/>
<feature type="binding site" evidence="3">
    <location>
        <begin position="180"/>
        <end position="187"/>
    </location>
    <ligand>
        <name>ATP</name>
        <dbReference type="ChEBI" id="CHEBI:30616"/>
    </ligand>
</feature>
<dbReference type="Proteomes" id="UP001595900">
    <property type="component" value="Unassembled WGS sequence"/>
</dbReference>
<dbReference type="PANTHER" id="PTHR22683">
    <property type="entry name" value="SPORULATION PROTEIN RELATED"/>
    <property type="match status" value="1"/>
</dbReference>
<reference evidence="6" key="1">
    <citation type="journal article" date="2019" name="Int. J. Syst. Evol. Microbiol.">
        <title>The Global Catalogue of Microorganisms (GCM) 10K type strain sequencing project: providing services to taxonomists for standard genome sequencing and annotation.</title>
        <authorList>
            <consortium name="The Broad Institute Genomics Platform"/>
            <consortium name="The Broad Institute Genome Sequencing Center for Infectious Disease"/>
            <person name="Wu L."/>
            <person name="Ma J."/>
        </authorList>
    </citation>
    <scope>NUCLEOTIDE SEQUENCE [LARGE SCALE GENOMIC DNA]</scope>
    <source>
        <strain evidence="6">CGMCC 1.10363</strain>
    </source>
</reference>
<dbReference type="InterPro" id="IPR002543">
    <property type="entry name" value="FtsK_dom"/>
</dbReference>
<dbReference type="SUPFAM" id="SSF52540">
    <property type="entry name" value="P-loop containing nucleoside triphosphate hydrolases"/>
    <property type="match status" value="1"/>
</dbReference>
<accession>A0ABV8QAH1</accession>
<dbReference type="PANTHER" id="PTHR22683:SF41">
    <property type="entry name" value="DNA TRANSLOCASE FTSK"/>
    <property type="match status" value="1"/>
</dbReference>
<dbReference type="Pfam" id="PF01580">
    <property type="entry name" value="FtsK_SpoIIIE"/>
    <property type="match status" value="1"/>
</dbReference>
<evidence type="ECO:0000256" key="3">
    <source>
        <dbReference type="PROSITE-ProRule" id="PRU00289"/>
    </source>
</evidence>
<evidence type="ECO:0000259" key="4">
    <source>
        <dbReference type="PROSITE" id="PS50901"/>
    </source>
</evidence>
<keyword evidence="2 3" id="KW-0067">ATP-binding</keyword>
<dbReference type="InterPro" id="IPR027417">
    <property type="entry name" value="P-loop_NTPase"/>
</dbReference>
<sequence>MLRGVSRTLTEFRREAGHPLERYRLVVLLDYPQHVDEQLHRQLLPLVKAGADAGVSFIIATTPGTEGKPDWWKPNELDGLGNTLKDNGKQLVWPAHAQFDVTIPETDAAALARNVDDLVLQAASASAPKVPFERVQHLDARWDESSADRLRFAVGLAGPSVAEITLGDEREQRHNVLITGAVGQGKSNLLKVIIHSLGQRYSPDELELYLLDFKEGVTLFPLAPTPGSPDYLLHARVLGLESDRDFGLAVLRHVEAEFARRAKLFRPYGDSISRYRAAVPEARMPRIVIVVDEFHMLFDPNDKTAEAAAQLLEAIARRGRSYGVHLILASQTVSGISALMTREGGIFAQFPIRLALKNAAQESYATLGQGNDAAARLRVRGEAVLNLDYGHVDGNRQVVVAAADDQELAQLRHQWWLASRETTPPPLVFDGSRLIRASDAMDTIRGLRARARDGSSAVALVGYPIDVTGQPFGVQLGAEPGRNLAILGAGEPGGSDLELEPTNNAIGVLQTAALSLALQHPEGDAEFTSIEALDDATFERNEHHLWLTAMERLGYPVHRVGRGELPTYLQELAGELETREADAPPRYLFGYGLDRVTALDTPDMFAHKPSEDLQQILRTGPAKRLHLLGWWANAATFRSHIGYAGEGFIDALLMLRLDQGTVQDLLSPFITWHIRDNRGLLADRTQLPEPTTIIPFAPLTAREASVLERADWQA</sequence>
<dbReference type="InterPro" id="IPR003593">
    <property type="entry name" value="AAA+_ATPase"/>
</dbReference>